<feature type="repeat" description="ARM" evidence="3">
    <location>
        <begin position="125"/>
        <end position="169"/>
    </location>
</feature>
<dbReference type="Proteomes" id="UP000193944">
    <property type="component" value="Unassembled WGS sequence"/>
</dbReference>
<dbReference type="InterPro" id="IPR052441">
    <property type="entry name" value="Armadillo-Ser/Thr_Kinase"/>
</dbReference>
<dbReference type="InterPro" id="IPR016024">
    <property type="entry name" value="ARM-type_fold"/>
</dbReference>
<dbReference type="PROSITE" id="PS50176">
    <property type="entry name" value="ARM_REPEAT"/>
    <property type="match status" value="1"/>
</dbReference>
<dbReference type="InterPro" id="IPR006911">
    <property type="entry name" value="ARM-rpt_dom"/>
</dbReference>
<evidence type="ECO:0000313" key="8">
    <source>
        <dbReference type="Proteomes" id="UP000193944"/>
    </source>
</evidence>
<evidence type="ECO:0000256" key="1">
    <source>
        <dbReference type="ARBA" id="ARBA00010553"/>
    </source>
</evidence>
<reference evidence="7 8" key="2">
    <citation type="submission" date="2016-08" db="EMBL/GenBank/DDBJ databases">
        <title>Pervasive Adenine N6-methylation of Active Genes in Fungi.</title>
        <authorList>
            <consortium name="DOE Joint Genome Institute"/>
            <person name="Mondo S.J."/>
            <person name="Dannebaum R.O."/>
            <person name="Kuo R.C."/>
            <person name="Labutti K."/>
            <person name="Haridas S."/>
            <person name="Kuo A."/>
            <person name="Salamov A."/>
            <person name="Ahrendt S.R."/>
            <person name="Lipzen A."/>
            <person name="Sullivan W."/>
            <person name="Andreopoulos W.B."/>
            <person name="Clum A."/>
            <person name="Lindquist E."/>
            <person name="Daum C."/>
            <person name="Ramamoorthy G.K."/>
            <person name="Gryganskyi A."/>
            <person name="Culley D."/>
            <person name="Magnuson J.K."/>
            <person name="James T.Y."/>
            <person name="O'Malley M.A."/>
            <person name="Stajich J.E."/>
            <person name="Spatafora J.W."/>
            <person name="Visel A."/>
            <person name="Grigoriev I.V."/>
        </authorList>
    </citation>
    <scope>NUCLEOTIDE SEQUENCE [LARGE SCALE GENOMIC DNA]</scope>
    <source>
        <strain evidence="7 8">S4</strain>
    </source>
</reference>
<dbReference type="OrthoDB" id="7537227at2759"/>
<dbReference type="InterPro" id="IPR055164">
    <property type="entry name" value="EDR1/CTR1/ARMC3-like_pept-like"/>
</dbReference>
<dbReference type="InterPro" id="IPR000225">
    <property type="entry name" value="Armadillo"/>
</dbReference>
<dbReference type="EMBL" id="MCFG01000035">
    <property type="protein sequence ID" value="ORX85472.1"/>
    <property type="molecule type" value="Genomic_DNA"/>
</dbReference>
<protein>
    <submittedName>
        <fullName evidence="7">ARM repeat-containing protein</fullName>
    </submittedName>
</protein>
<dbReference type="SMART" id="SM00185">
    <property type="entry name" value="ARM"/>
    <property type="match status" value="11"/>
</dbReference>
<keyword evidence="2" id="KW-0677">Repeat</keyword>
<dbReference type="AlphaFoldDB" id="A0A1Y1XIE0"/>
<feature type="domain" description="EDR1/CTR1/ARMC3-like peptidase-like" evidence="6">
    <location>
        <begin position="567"/>
        <end position="782"/>
    </location>
</feature>
<dbReference type="InterPro" id="IPR011989">
    <property type="entry name" value="ARM-like"/>
</dbReference>
<proteinExistence type="inferred from homology"/>
<dbReference type="PANTHER" id="PTHR46618">
    <property type="entry name" value="ARMADILLO REPEAT-CONTAINING PROTEIN 3"/>
    <property type="match status" value="1"/>
</dbReference>
<accession>A0A1Y1XIE0</accession>
<dbReference type="Gene3D" id="1.25.10.10">
    <property type="entry name" value="Leucine-rich Repeat Variant"/>
    <property type="match status" value="3"/>
</dbReference>
<dbReference type="SUPFAM" id="SSF48371">
    <property type="entry name" value="ARM repeat"/>
    <property type="match status" value="2"/>
</dbReference>
<sequence>MPVSSNQNAAAPADKNSKQPPPLVLEVDEETMKFKAVNIPICDAETLISLLDSSDTAVCNMSLEYLTKFAEISPQEKLLLLNYNILDHLCTLVNSSDPNIKKNAFTCLSITTELDEPHEKMRDHQFLELLLNVLKKKDEQVEIIEEAAYTIANLARDFAWKAEIRKSGGMKLLVPYLEAQDPDIKKNVTYAISLLLEDIGCRTEIRLVGGIPLLIELLNTEYPEILENVMTCITKCAQDFSNRIEIRKHNGVKKIIDLLFKESAELYPLTIECIATCLEDNETNYNISNMGGLTIIIKFLSSEDIAIKRNASLALSKIARIEHNHSFIRDEGAIPILANDLSNPDDEIVITTAMAVAKLAKQELFQTELYKAGAVEKLIKQLENENNEVVCQCLIALSSFSENIKLRANMRQLKATIPTLNLLLSQDNQVLINACNCLDIFARDSNNREELIANGMVERLVDILSNEDPSIQSVAVLALSRCMQDSMGRQILNKIQGIKKIIDLLDSKDNDVCRNASWTLSSAAVHKSIVLEACHMGVIEALLKLTHSISISSFADDALGKILKHHLPAKYWLNNSLSHEDIISNGFYDLGYAGSRIGLNDVFPNLKELYEIPVDKKREILLIDIENDTNLKDMIETLQLKFKDIMNKECNKDKDSYSVSVNEEKIKAVANVVCDAMGGQINPEKLGDFAYKFAITEKKMNLNSNIIPIGEISAGIFYHRALLFKVLMDFLNMTPMIRCTLYRSGYNRAWNTLELLDDDLIESNRRDDGEMIVDLMFNPGELLKVGTVEATNYQKPT</sequence>
<dbReference type="Pfam" id="PF04826">
    <property type="entry name" value="Arm_2"/>
    <property type="match status" value="1"/>
</dbReference>
<comment type="caution">
    <text evidence="7">The sequence shown here is derived from an EMBL/GenBank/DDBJ whole genome shotgun (WGS) entry which is preliminary data.</text>
</comment>
<comment type="similarity">
    <text evidence="1">Belongs to the eutherian X-chromosome-specific Armcx family.</text>
</comment>
<dbReference type="Pfam" id="PF14381">
    <property type="entry name" value="EDR1_CTR1_ARMC3_pept"/>
    <property type="match status" value="1"/>
</dbReference>
<organism evidence="7 8">
    <name type="scientific">Anaeromyces robustus</name>
    <dbReference type="NCBI Taxonomy" id="1754192"/>
    <lineage>
        <taxon>Eukaryota</taxon>
        <taxon>Fungi</taxon>
        <taxon>Fungi incertae sedis</taxon>
        <taxon>Chytridiomycota</taxon>
        <taxon>Chytridiomycota incertae sedis</taxon>
        <taxon>Neocallimastigomycetes</taxon>
        <taxon>Neocallimastigales</taxon>
        <taxon>Neocallimastigaceae</taxon>
        <taxon>Anaeromyces</taxon>
    </lineage>
</organism>
<evidence type="ECO:0000259" key="6">
    <source>
        <dbReference type="Pfam" id="PF14381"/>
    </source>
</evidence>
<evidence type="ECO:0000256" key="3">
    <source>
        <dbReference type="PROSITE-ProRule" id="PRU00259"/>
    </source>
</evidence>
<evidence type="ECO:0000256" key="2">
    <source>
        <dbReference type="ARBA" id="ARBA00022737"/>
    </source>
</evidence>
<reference evidence="7 8" key="1">
    <citation type="submission" date="2016-08" db="EMBL/GenBank/DDBJ databases">
        <title>A Parts List for Fungal Cellulosomes Revealed by Comparative Genomics.</title>
        <authorList>
            <consortium name="DOE Joint Genome Institute"/>
            <person name="Haitjema C.H."/>
            <person name="Gilmore S.P."/>
            <person name="Henske J.K."/>
            <person name="Solomon K.V."/>
            <person name="De Groot R."/>
            <person name="Kuo A."/>
            <person name="Mondo S.J."/>
            <person name="Salamov A.A."/>
            <person name="Labutti K."/>
            <person name="Zhao Z."/>
            <person name="Chiniquy J."/>
            <person name="Barry K."/>
            <person name="Brewer H.M."/>
            <person name="Purvine S.O."/>
            <person name="Wright A.T."/>
            <person name="Boxma B."/>
            <person name="Van Alen T."/>
            <person name="Hackstein J.H."/>
            <person name="Baker S.E."/>
            <person name="Grigoriev I.V."/>
            <person name="O'Malley M.A."/>
        </authorList>
    </citation>
    <scope>NUCLEOTIDE SEQUENCE [LARGE SCALE GENOMIC DNA]</scope>
    <source>
        <strain evidence="7 8">S4</strain>
    </source>
</reference>
<evidence type="ECO:0000256" key="4">
    <source>
        <dbReference type="SAM" id="MobiDB-lite"/>
    </source>
</evidence>
<gene>
    <name evidence="7" type="ORF">BCR32DRAFT_290670</name>
</gene>
<evidence type="ECO:0000313" key="7">
    <source>
        <dbReference type="EMBL" id="ORX85472.1"/>
    </source>
</evidence>
<feature type="region of interest" description="Disordered" evidence="4">
    <location>
        <begin position="1"/>
        <end position="22"/>
    </location>
</feature>
<dbReference type="STRING" id="1754192.A0A1Y1XIE0"/>
<evidence type="ECO:0000259" key="5">
    <source>
        <dbReference type="Pfam" id="PF04826"/>
    </source>
</evidence>
<feature type="domain" description="Armadillo repeat-containing" evidence="5">
    <location>
        <begin position="300"/>
        <end position="362"/>
    </location>
</feature>
<dbReference type="Pfam" id="PF00514">
    <property type="entry name" value="Arm"/>
    <property type="match status" value="2"/>
</dbReference>
<keyword evidence="8" id="KW-1185">Reference proteome</keyword>
<dbReference type="PANTHER" id="PTHR46618:SF1">
    <property type="entry name" value="ARMADILLO REPEAT-CONTAINING PROTEIN 3"/>
    <property type="match status" value="1"/>
</dbReference>
<name>A0A1Y1XIE0_9FUNG</name>